<feature type="region of interest" description="Disordered" evidence="1">
    <location>
        <begin position="252"/>
        <end position="273"/>
    </location>
</feature>
<comment type="caution">
    <text evidence="2">The sequence shown here is derived from an EMBL/GenBank/DDBJ whole genome shotgun (WGS) entry which is preliminary data.</text>
</comment>
<name>X6P9R4_RETFI</name>
<reference evidence="2 3" key="1">
    <citation type="journal article" date="2013" name="Curr. Biol.">
        <title>The Genome of the Foraminiferan Reticulomyxa filosa.</title>
        <authorList>
            <person name="Glockner G."/>
            <person name="Hulsmann N."/>
            <person name="Schleicher M."/>
            <person name="Noegel A.A."/>
            <person name="Eichinger L."/>
            <person name="Gallinger C."/>
            <person name="Pawlowski J."/>
            <person name="Sierra R."/>
            <person name="Euteneuer U."/>
            <person name="Pillet L."/>
            <person name="Moustafa A."/>
            <person name="Platzer M."/>
            <person name="Groth M."/>
            <person name="Szafranski K."/>
            <person name="Schliwa M."/>
        </authorList>
    </citation>
    <scope>NUCLEOTIDE SEQUENCE [LARGE SCALE GENOMIC DNA]</scope>
</reference>
<dbReference type="AlphaFoldDB" id="X6P9R4"/>
<protein>
    <submittedName>
        <fullName evidence="2">Uncharacterized protein</fullName>
    </submittedName>
</protein>
<proteinExistence type="predicted"/>
<organism evidence="2 3">
    <name type="scientific">Reticulomyxa filosa</name>
    <dbReference type="NCBI Taxonomy" id="46433"/>
    <lineage>
        <taxon>Eukaryota</taxon>
        <taxon>Sar</taxon>
        <taxon>Rhizaria</taxon>
        <taxon>Retaria</taxon>
        <taxon>Foraminifera</taxon>
        <taxon>Monothalamids</taxon>
        <taxon>Reticulomyxidae</taxon>
        <taxon>Reticulomyxa</taxon>
    </lineage>
</organism>
<evidence type="ECO:0000313" key="3">
    <source>
        <dbReference type="Proteomes" id="UP000023152"/>
    </source>
</evidence>
<dbReference type="EMBL" id="ASPP01002161">
    <property type="protein sequence ID" value="ETO34901.1"/>
    <property type="molecule type" value="Genomic_DNA"/>
</dbReference>
<keyword evidence="3" id="KW-1185">Reference proteome</keyword>
<accession>X6P9R4</accession>
<dbReference type="Proteomes" id="UP000023152">
    <property type="component" value="Unassembled WGS sequence"/>
</dbReference>
<gene>
    <name evidence="2" type="ORF">RFI_02184</name>
</gene>
<evidence type="ECO:0000256" key="1">
    <source>
        <dbReference type="SAM" id="MobiDB-lite"/>
    </source>
</evidence>
<sequence length="341" mass="39978">MYDVYVQKLPLQMKRIMQTVSIYENKPVYVVPQRKLMSVIVKQVVEDIQQLSCTTSLNVSIPLSARVLDEGFVTNLTFEPYHSFYARLSPTNDFTILYRGKPPTHLYVNNCFVPLITHINPLQTVQRSIIRHHTIYFKNILQLVQQLVTDVKIAVLAKRDVTAAVKIIVMVVRSIKSASINFESFHEEYTVELRVRHMREMKVLINDLEMVVNEIRYLFALNESDKNTPYSKEQLKWVQRIDKMKFGKQALRRRQKEKSTINSATGERSDHERVVSPETILKELFALKQQYAKEQFMLTDQTDNKNENENDNKNEYELKMRMKMILISCKVKCPDALQLNI</sequence>
<evidence type="ECO:0000313" key="2">
    <source>
        <dbReference type="EMBL" id="ETO34901.1"/>
    </source>
</evidence>